<dbReference type="InterPro" id="IPR021295">
    <property type="entry name" value="DUF2867"/>
</dbReference>
<reference evidence="1 2" key="1">
    <citation type="submission" date="2018-09" db="EMBL/GenBank/DDBJ databases">
        <title>YIM PH21274 draft genome.</title>
        <authorList>
            <person name="Miao C."/>
        </authorList>
    </citation>
    <scope>NUCLEOTIDE SEQUENCE [LARGE SCALE GENOMIC DNA]</scope>
    <source>
        <strain evidence="1 2">YIM PH 21724</strain>
    </source>
</reference>
<name>A0A3A4K4K7_9NOCA</name>
<organism evidence="1 2">
    <name type="scientific">Nocardia panacis</name>
    <dbReference type="NCBI Taxonomy" id="2340916"/>
    <lineage>
        <taxon>Bacteria</taxon>
        <taxon>Bacillati</taxon>
        <taxon>Actinomycetota</taxon>
        <taxon>Actinomycetes</taxon>
        <taxon>Mycobacteriales</taxon>
        <taxon>Nocardiaceae</taxon>
        <taxon>Nocardia</taxon>
    </lineage>
</organism>
<dbReference type="Proteomes" id="UP000266677">
    <property type="component" value="Unassembled WGS sequence"/>
</dbReference>
<protein>
    <submittedName>
        <fullName evidence="1">DUF2867 domain-containing protein</fullName>
    </submittedName>
</protein>
<evidence type="ECO:0000313" key="1">
    <source>
        <dbReference type="EMBL" id="RJO73321.1"/>
    </source>
</evidence>
<gene>
    <name evidence="1" type="ORF">D5S18_18910</name>
</gene>
<dbReference type="OrthoDB" id="7058586at2"/>
<dbReference type="AlphaFoldDB" id="A0A3A4K4K7"/>
<dbReference type="Pfam" id="PF11066">
    <property type="entry name" value="DUF2867"/>
    <property type="match status" value="1"/>
</dbReference>
<sequence length="168" mass="18900">MTETLNVPELRDLLTGADHVDIKTAEADLTLDEFLAGMVGGDQGPLLRLLFRARGVLARALRLQHQNIPFESKVRPDEISYTPGTKIWIFTVVDGEPDRFLLMEAADTHLSGCLAVTVEPGRTARHRFQVATIVAYRHWTGPLYFNLIRPFHHLVVAAMVRRAARYTP</sequence>
<keyword evidence="2" id="KW-1185">Reference proteome</keyword>
<dbReference type="EMBL" id="QZFU01000023">
    <property type="protein sequence ID" value="RJO73321.1"/>
    <property type="molecule type" value="Genomic_DNA"/>
</dbReference>
<dbReference type="RefSeq" id="WP_120042397.1">
    <property type="nucleotide sequence ID" value="NZ_QZFU01000023.1"/>
</dbReference>
<comment type="caution">
    <text evidence="1">The sequence shown here is derived from an EMBL/GenBank/DDBJ whole genome shotgun (WGS) entry which is preliminary data.</text>
</comment>
<evidence type="ECO:0000313" key="2">
    <source>
        <dbReference type="Proteomes" id="UP000266677"/>
    </source>
</evidence>
<proteinExistence type="predicted"/>
<accession>A0A3A4K4K7</accession>